<sequence length="210" mass="23917">MTDAIRRRGVCLVISAPSGAGKSTIANALRASESRLMHSVSLTTRLPRPGEKEGVHYHFRDREAYNRMIAQGELLEWAEVFGHGYGTPRLPVEKALADGYDMVFDIDWQGHRLMRAALPEDVLSIFILPPSIEELERRLRGRQSDSDETIENRMRAAQNELSHWAEFDHNIVNDDLDHAIRQTKAVLRAARLRTARQIGLQAFTKRFFPS</sequence>
<dbReference type="InterPro" id="IPR017665">
    <property type="entry name" value="Guanylate_kinase"/>
</dbReference>
<comment type="catalytic activity">
    <reaction evidence="9">
        <text>GMP + ATP = GDP + ADP</text>
        <dbReference type="Rhea" id="RHEA:20780"/>
        <dbReference type="ChEBI" id="CHEBI:30616"/>
        <dbReference type="ChEBI" id="CHEBI:58115"/>
        <dbReference type="ChEBI" id="CHEBI:58189"/>
        <dbReference type="ChEBI" id="CHEBI:456216"/>
        <dbReference type="EC" id="2.7.4.8"/>
    </reaction>
</comment>
<reference evidence="11 12" key="1">
    <citation type="submission" date="2023-10" db="EMBL/GenBank/DDBJ databases">
        <title>Sorlinia euscelidii gen. nov., sp. nov., an acetic acid bacteria isolated from the gut of Euscelidius variegatus emitter.</title>
        <authorList>
            <person name="Michoud G."/>
            <person name="Marasco R."/>
            <person name="Seferji K."/>
            <person name="Gonella E."/>
            <person name="Garuglieri E."/>
            <person name="Alma A."/>
            <person name="Mapelli F."/>
            <person name="Borin S."/>
            <person name="Daffonchio D."/>
            <person name="Crotti E."/>
        </authorList>
    </citation>
    <scope>NUCLEOTIDE SEQUENCE [LARGE SCALE GENOMIC DNA]</scope>
    <source>
        <strain evidence="11 12">EV16P</strain>
    </source>
</reference>
<proteinExistence type="inferred from homology"/>
<evidence type="ECO:0000256" key="2">
    <source>
        <dbReference type="ARBA" id="ARBA00012961"/>
    </source>
</evidence>
<gene>
    <name evidence="9" type="primary">gmk</name>
    <name evidence="11" type="ORF">DOFOFD_02840</name>
</gene>
<dbReference type="CDD" id="cd00071">
    <property type="entry name" value="GMPK"/>
    <property type="match status" value="1"/>
</dbReference>
<accession>A0ABU7TZG4</accession>
<evidence type="ECO:0000256" key="8">
    <source>
        <dbReference type="ARBA" id="ARBA00030128"/>
    </source>
</evidence>
<keyword evidence="6 9" id="KW-0418">Kinase</keyword>
<dbReference type="InterPro" id="IPR027417">
    <property type="entry name" value="P-loop_NTPase"/>
</dbReference>
<dbReference type="GO" id="GO:0016301">
    <property type="term" value="F:kinase activity"/>
    <property type="evidence" value="ECO:0007669"/>
    <property type="project" value="UniProtKB-KW"/>
</dbReference>
<dbReference type="PANTHER" id="PTHR23117">
    <property type="entry name" value="GUANYLATE KINASE-RELATED"/>
    <property type="match status" value="1"/>
</dbReference>
<protein>
    <recommendedName>
        <fullName evidence="3 9">Guanylate kinase</fullName>
        <ecNumber evidence="2 9">2.7.4.8</ecNumber>
    </recommendedName>
    <alternativeName>
        <fullName evidence="8 9">GMP kinase</fullName>
    </alternativeName>
</protein>
<keyword evidence="9" id="KW-0963">Cytoplasm</keyword>
<keyword evidence="4 9" id="KW-0808">Transferase</keyword>
<dbReference type="NCBIfam" id="TIGR03263">
    <property type="entry name" value="guanyl_kin"/>
    <property type="match status" value="1"/>
</dbReference>
<evidence type="ECO:0000256" key="1">
    <source>
        <dbReference type="ARBA" id="ARBA00005790"/>
    </source>
</evidence>
<comment type="similarity">
    <text evidence="1 9">Belongs to the guanylate kinase family.</text>
</comment>
<dbReference type="EC" id="2.7.4.8" evidence="2 9"/>
<organism evidence="11 12">
    <name type="scientific">Sorlinia euscelidii</name>
    <dbReference type="NCBI Taxonomy" id="3081148"/>
    <lineage>
        <taxon>Bacteria</taxon>
        <taxon>Pseudomonadati</taxon>
        <taxon>Pseudomonadota</taxon>
        <taxon>Alphaproteobacteria</taxon>
        <taxon>Acetobacterales</taxon>
        <taxon>Acetobacteraceae</taxon>
        <taxon>Sorlinia</taxon>
    </lineage>
</organism>
<dbReference type="PROSITE" id="PS50052">
    <property type="entry name" value="GUANYLATE_KINASE_2"/>
    <property type="match status" value="1"/>
</dbReference>
<dbReference type="Proteomes" id="UP001312908">
    <property type="component" value="Unassembled WGS sequence"/>
</dbReference>
<evidence type="ECO:0000256" key="7">
    <source>
        <dbReference type="ARBA" id="ARBA00022840"/>
    </source>
</evidence>
<comment type="caution">
    <text evidence="11">The sequence shown here is derived from an EMBL/GenBank/DDBJ whole genome shotgun (WGS) entry which is preliminary data.</text>
</comment>
<evidence type="ECO:0000259" key="10">
    <source>
        <dbReference type="PROSITE" id="PS50052"/>
    </source>
</evidence>
<dbReference type="SUPFAM" id="SSF52540">
    <property type="entry name" value="P-loop containing nucleoside triphosphate hydrolases"/>
    <property type="match status" value="1"/>
</dbReference>
<comment type="subcellular location">
    <subcellularLocation>
        <location evidence="9">Cytoplasm</location>
    </subcellularLocation>
</comment>
<dbReference type="InterPro" id="IPR020590">
    <property type="entry name" value="Guanylate_kinase_CS"/>
</dbReference>
<dbReference type="EMBL" id="JAWJZY010000001">
    <property type="protein sequence ID" value="MEE8657950.1"/>
    <property type="molecule type" value="Genomic_DNA"/>
</dbReference>
<keyword evidence="12" id="KW-1185">Reference proteome</keyword>
<evidence type="ECO:0000256" key="5">
    <source>
        <dbReference type="ARBA" id="ARBA00022741"/>
    </source>
</evidence>
<dbReference type="PROSITE" id="PS00856">
    <property type="entry name" value="GUANYLATE_KINASE_1"/>
    <property type="match status" value="1"/>
</dbReference>
<dbReference type="HAMAP" id="MF_00328">
    <property type="entry name" value="Guanylate_kinase"/>
    <property type="match status" value="1"/>
</dbReference>
<evidence type="ECO:0000313" key="11">
    <source>
        <dbReference type="EMBL" id="MEE8657950.1"/>
    </source>
</evidence>
<evidence type="ECO:0000256" key="6">
    <source>
        <dbReference type="ARBA" id="ARBA00022777"/>
    </source>
</evidence>
<dbReference type="InterPro" id="IPR008144">
    <property type="entry name" value="Guanylate_kin-like_dom"/>
</dbReference>
<evidence type="ECO:0000256" key="4">
    <source>
        <dbReference type="ARBA" id="ARBA00022679"/>
    </source>
</evidence>
<keyword evidence="7 9" id="KW-0067">ATP-binding</keyword>
<evidence type="ECO:0000256" key="3">
    <source>
        <dbReference type="ARBA" id="ARBA00016296"/>
    </source>
</evidence>
<dbReference type="Gene3D" id="3.30.63.10">
    <property type="entry name" value="Guanylate Kinase phosphate binding domain"/>
    <property type="match status" value="1"/>
</dbReference>
<dbReference type="RefSeq" id="WP_394818911.1">
    <property type="nucleotide sequence ID" value="NZ_JAWJZY010000001.1"/>
</dbReference>
<dbReference type="Gene3D" id="3.40.50.300">
    <property type="entry name" value="P-loop containing nucleotide triphosphate hydrolases"/>
    <property type="match status" value="1"/>
</dbReference>
<comment type="function">
    <text evidence="9">Essential for recycling GMP and indirectly, cGMP.</text>
</comment>
<evidence type="ECO:0000256" key="9">
    <source>
        <dbReference type="HAMAP-Rule" id="MF_00328"/>
    </source>
</evidence>
<dbReference type="InterPro" id="IPR008145">
    <property type="entry name" value="GK/Ca_channel_bsu"/>
</dbReference>
<dbReference type="SMART" id="SM00072">
    <property type="entry name" value="GuKc"/>
    <property type="match status" value="1"/>
</dbReference>
<keyword evidence="5 9" id="KW-0547">Nucleotide-binding</keyword>
<name>A0ABU7TZG4_9PROT</name>
<evidence type="ECO:0000313" key="12">
    <source>
        <dbReference type="Proteomes" id="UP001312908"/>
    </source>
</evidence>
<feature type="domain" description="Guanylate kinase-like" evidence="10">
    <location>
        <begin position="9"/>
        <end position="188"/>
    </location>
</feature>
<dbReference type="PANTHER" id="PTHR23117:SF13">
    <property type="entry name" value="GUANYLATE KINASE"/>
    <property type="match status" value="1"/>
</dbReference>
<feature type="binding site" evidence="9">
    <location>
        <begin position="16"/>
        <end position="23"/>
    </location>
    <ligand>
        <name>ATP</name>
        <dbReference type="ChEBI" id="CHEBI:30616"/>
    </ligand>
</feature>
<dbReference type="Pfam" id="PF00625">
    <property type="entry name" value="Guanylate_kin"/>
    <property type="match status" value="1"/>
</dbReference>